<keyword evidence="2" id="KW-0238">DNA-binding</keyword>
<evidence type="ECO:0000256" key="3">
    <source>
        <dbReference type="ARBA" id="ARBA00023163"/>
    </source>
</evidence>
<protein>
    <submittedName>
        <fullName evidence="5">Unannotated protein</fullName>
    </submittedName>
</protein>
<dbReference type="InterPro" id="IPR000524">
    <property type="entry name" value="Tscrpt_reg_HTH_GntR"/>
</dbReference>
<dbReference type="EMBL" id="CAFBLS010000185">
    <property type="protein sequence ID" value="CAB4881955.1"/>
    <property type="molecule type" value="Genomic_DNA"/>
</dbReference>
<gene>
    <name evidence="5" type="ORF">UFOPK3402_01392</name>
</gene>
<dbReference type="PANTHER" id="PTHR43537">
    <property type="entry name" value="TRANSCRIPTIONAL REGULATOR, GNTR FAMILY"/>
    <property type="match status" value="1"/>
</dbReference>
<name>A0A6J7EL19_9ZZZZ</name>
<dbReference type="Pfam" id="PF07729">
    <property type="entry name" value="FCD"/>
    <property type="match status" value="1"/>
</dbReference>
<dbReference type="Gene3D" id="1.10.10.10">
    <property type="entry name" value="Winged helix-like DNA-binding domain superfamily/Winged helix DNA-binding domain"/>
    <property type="match status" value="1"/>
</dbReference>
<feature type="domain" description="HTH gntR-type" evidence="4">
    <location>
        <begin position="14"/>
        <end position="81"/>
    </location>
</feature>
<dbReference type="SUPFAM" id="SSF48008">
    <property type="entry name" value="GntR ligand-binding domain-like"/>
    <property type="match status" value="1"/>
</dbReference>
<keyword evidence="3" id="KW-0804">Transcription</keyword>
<dbReference type="Gene3D" id="1.20.120.530">
    <property type="entry name" value="GntR ligand-binding domain-like"/>
    <property type="match status" value="1"/>
</dbReference>
<sequence>MSSAASPATPMRRGNLADEVADHIRDSILTGRLRPGTRIDQDAIAKDMGVSRLPVREALISLDQEGLVRTLPRRGAYVERVQREDIADHYQLFGTVAGLAAARAVARLDDEGLGRLEAVHEAMGRATSPQEQERLNFEFHRIINTACGSRRISSLLKMLTRSLPMHYFEFVPEWPEQALHQHADIIEAFRRRDPSAAQRAMEQHLFASARHAVEALERLDFFDGDSPEN</sequence>
<dbReference type="GO" id="GO:0003700">
    <property type="term" value="F:DNA-binding transcription factor activity"/>
    <property type="evidence" value="ECO:0007669"/>
    <property type="project" value="InterPro"/>
</dbReference>
<evidence type="ECO:0000259" key="4">
    <source>
        <dbReference type="PROSITE" id="PS50949"/>
    </source>
</evidence>
<dbReference type="SUPFAM" id="SSF46785">
    <property type="entry name" value="Winged helix' DNA-binding domain"/>
    <property type="match status" value="1"/>
</dbReference>
<evidence type="ECO:0000256" key="1">
    <source>
        <dbReference type="ARBA" id="ARBA00023015"/>
    </source>
</evidence>
<evidence type="ECO:0000313" key="5">
    <source>
        <dbReference type="EMBL" id="CAB4881955.1"/>
    </source>
</evidence>
<evidence type="ECO:0000256" key="2">
    <source>
        <dbReference type="ARBA" id="ARBA00023125"/>
    </source>
</evidence>
<organism evidence="5">
    <name type="scientific">freshwater metagenome</name>
    <dbReference type="NCBI Taxonomy" id="449393"/>
    <lineage>
        <taxon>unclassified sequences</taxon>
        <taxon>metagenomes</taxon>
        <taxon>ecological metagenomes</taxon>
    </lineage>
</organism>
<dbReference type="InterPro" id="IPR036388">
    <property type="entry name" value="WH-like_DNA-bd_sf"/>
</dbReference>
<dbReference type="Pfam" id="PF00392">
    <property type="entry name" value="GntR"/>
    <property type="match status" value="1"/>
</dbReference>
<dbReference type="GO" id="GO:0003677">
    <property type="term" value="F:DNA binding"/>
    <property type="evidence" value="ECO:0007669"/>
    <property type="project" value="UniProtKB-KW"/>
</dbReference>
<proteinExistence type="predicted"/>
<reference evidence="5" key="1">
    <citation type="submission" date="2020-05" db="EMBL/GenBank/DDBJ databases">
        <authorList>
            <person name="Chiriac C."/>
            <person name="Salcher M."/>
            <person name="Ghai R."/>
            <person name="Kavagutti S V."/>
        </authorList>
    </citation>
    <scope>NUCLEOTIDE SEQUENCE</scope>
</reference>
<dbReference type="InterPro" id="IPR011711">
    <property type="entry name" value="GntR_C"/>
</dbReference>
<dbReference type="InterPro" id="IPR036390">
    <property type="entry name" value="WH_DNA-bd_sf"/>
</dbReference>
<dbReference type="AlphaFoldDB" id="A0A6J7EL19"/>
<dbReference type="PROSITE" id="PS50949">
    <property type="entry name" value="HTH_GNTR"/>
    <property type="match status" value="1"/>
</dbReference>
<dbReference type="SMART" id="SM00895">
    <property type="entry name" value="FCD"/>
    <property type="match status" value="1"/>
</dbReference>
<dbReference type="PANTHER" id="PTHR43537:SF45">
    <property type="entry name" value="GNTR FAMILY REGULATORY PROTEIN"/>
    <property type="match status" value="1"/>
</dbReference>
<dbReference type="InterPro" id="IPR008920">
    <property type="entry name" value="TF_FadR/GntR_C"/>
</dbReference>
<dbReference type="SMART" id="SM00345">
    <property type="entry name" value="HTH_GNTR"/>
    <property type="match status" value="1"/>
</dbReference>
<dbReference type="CDD" id="cd07377">
    <property type="entry name" value="WHTH_GntR"/>
    <property type="match status" value="1"/>
</dbReference>
<keyword evidence="1" id="KW-0805">Transcription regulation</keyword>
<accession>A0A6J7EL19</accession>